<dbReference type="AlphaFoldDB" id="A0A2V0QW62"/>
<gene>
    <name evidence="1" type="ORF">KPSA1_06345</name>
</gene>
<proteinExistence type="predicted"/>
<name>A0A2V0QW62_PSESF</name>
<evidence type="ECO:0000313" key="1">
    <source>
        <dbReference type="EMBL" id="GBH12870.1"/>
    </source>
</evidence>
<dbReference type="Proteomes" id="UP000247480">
    <property type="component" value="Unassembled WGS sequence"/>
</dbReference>
<sequence length="39" mass="4302">MHHFSAGKKMAHNGVGQMGFIKGVGLIYPSRREEDVKGM</sequence>
<comment type="caution">
    <text evidence="1">The sequence shown here is derived from an EMBL/GenBank/DDBJ whole genome shotgun (WGS) entry which is preliminary data.</text>
</comment>
<protein>
    <submittedName>
        <fullName evidence="1">Uncharacterized protein</fullName>
    </submittedName>
</protein>
<accession>A0A2V0QW62</accession>
<reference evidence="1 2" key="1">
    <citation type="submission" date="2018-04" db="EMBL/GenBank/DDBJ databases">
        <title>Draft genome sequence of Pseudomonas syringae pv. actinidiae biovar 1 strains isolated from kiwifruit in Kagawa prefecture.</title>
        <authorList>
            <person name="Tabuchi M."/>
            <person name="Saito M."/>
            <person name="Fujiwara S."/>
            <person name="Sasa N."/>
            <person name="Akimitsu K."/>
            <person name="Gomi K."/>
            <person name="Konishi-Sugita S."/>
            <person name="Hamano K."/>
            <person name="Kataoka I."/>
        </authorList>
    </citation>
    <scope>NUCLEOTIDE SEQUENCE [LARGE SCALE GENOMIC DNA]</scope>
    <source>
        <strain evidence="1 2">MAFF212206</strain>
    </source>
</reference>
<dbReference type="EMBL" id="BGJZ01000320">
    <property type="protein sequence ID" value="GBH12870.1"/>
    <property type="molecule type" value="Genomic_DNA"/>
</dbReference>
<evidence type="ECO:0000313" key="2">
    <source>
        <dbReference type="Proteomes" id="UP000247480"/>
    </source>
</evidence>
<organism evidence="1 2">
    <name type="scientific">Pseudomonas syringae pv. actinidiae</name>
    <dbReference type="NCBI Taxonomy" id="103796"/>
    <lineage>
        <taxon>Bacteria</taxon>
        <taxon>Pseudomonadati</taxon>
        <taxon>Pseudomonadota</taxon>
        <taxon>Gammaproteobacteria</taxon>
        <taxon>Pseudomonadales</taxon>
        <taxon>Pseudomonadaceae</taxon>
        <taxon>Pseudomonas</taxon>
        <taxon>Pseudomonas syringae</taxon>
    </lineage>
</organism>